<dbReference type="VEuPathDB" id="CryptoDB:CPATCC_0026350"/>
<evidence type="ECO:0000313" key="4">
    <source>
        <dbReference type="Proteomes" id="UP000593906"/>
    </source>
</evidence>
<reference evidence="3 4" key="2">
    <citation type="submission" date="2019-09" db="EMBL/GenBank/DDBJ databases">
        <title>Consistent, comparative and evidence-based genome assembly and annotation for Cryptosporidium parvum, C. hominis and C. tyzzeri.</title>
        <authorList>
            <person name="Baptista R.P."/>
            <person name="Li Y."/>
            <person name="Sateriale A."/>
            <person name="Ansell B."/>
            <person name="Jex A."/>
            <person name="Sanders M."/>
            <person name="Brooks K."/>
            <person name="Tracey A."/>
            <person name="Berriman M."/>
            <person name="Striepen B."/>
            <person name="Cotton J.A."/>
            <person name="Kissinger J.C."/>
        </authorList>
    </citation>
    <scope>NUCLEOTIDE SEQUENCE [LARGE SCALE GENOMIC DNA]</scope>
    <source>
        <strain evidence="3 4">IOWA-ATCC</strain>
    </source>
</reference>
<proteinExistence type="evidence at transcript level"/>
<reference evidence="2" key="1">
    <citation type="submission" date="2011-02" db="EMBL/GenBank/DDBJ databases">
        <title>Construction and analysis of full-length cDNA library of Cryptosporidium parvum.</title>
        <authorList>
            <person name="Yamagishi J."/>
            <person name="Wakaguri H."/>
            <person name="Sugano S."/>
            <person name="Kawano S."/>
            <person name="Fujisaki K."/>
            <person name="Sugimoto C."/>
            <person name="Watanabe J."/>
            <person name="Suzuki Y."/>
            <person name="Kimata I."/>
            <person name="Xuan X."/>
        </authorList>
    </citation>
    <scope>NUCLEOTIDE SEQUENCE</scope>
    <source>
        <strain evidence="2">HNJ-1</strain>
    </source>
</reference>
<evidence type="ECO:0000313" key="2">
    <source>
        <dbReference type="EMBL" id="BAJ77344.1"/>
    </source>
</evidence>
<dbReference type="AlphaFoldDB" id="F0X423"/>
<gene>
    <name evidence="2" type="primary">cgd5_3590</name>
    <name evidence="3" type="ORF">CPATCC_002490</name>
</gene>
<feature type="transmembrane region" description="Helical" evidence="1">
    <location>
        <begin position="135"/>
        <end position="159"/>
    </location>
</feature>
<dbReference type="GO" id="GO:0016020">
    <property type="term" value="C:membrane"/>
    <property type="evidence" value="ECO:0007669"/>
    <property type="project" value="InterPro"/>
</dbReference>
<dbReference type="EMBL" id="FX115241">
    <property type="protein sequence ID" value="BAJ77344.1"/>
    <property type="molecule type" value="mRNA"/>
</dbReference>
<dbReference type="VEuPathDB" id="CryptoDB:cgd5_3590"/>
<accession>F0X423</accession>
<organism evidence="2">
    <name type="scientific">Cryptosporidium parvum</name>
    <dbReference type="NCBI Taxonomy" id="5807"/>
    <lineage>
        <taxon>Eukaryota</taxon>
        <taxon>Sar</taxon>
        <taxon>Alveolata</taxon>
        <taxon>Apicomplexa</taxon>
        <taxon>Conoidasida</taxon>
        <taxon>Coccidia</taxon>
        <taxon>Eucoccidiorida</taxon>
        <taxon>Eimeriorina</taxon>
        <taxon>Cryptosporidiidae</taxon>
        <taxon>Cryptosporidium</taxon>
    </lineage>
</organism>
<dbReference type="GO" id="GO:1904680">
    <property type="term" value="F:peptide transmembrane transporter activity"/>
    <property type="evidence" value="ECO:0007669"/>
    <property type="project" value="InterPro"/>
</dbReference>
<dbReference type="Pfam" id="PF05992">
    <property type="entry name" value="SbmA_BacA"/>
    <property type="match status" value="1"/>
</dbReference>
<name>F0X423_CRYPV</name>
<dbReference type="InterPro" id="IPR009248">
    <property type="entry name" value="SbmA_BacA"/>
</dbReference>
<feature type="transmembrane region" description="Helical" evidence="1">
    <location>
        <begin position="12"/>
        <end position="28"/>
    </location>
</feature>
<dbReference type="EMBL" id="FX115974">
    <property type="protein sequence ID" value="BAJ78077.1"/>
    <property type="molecule type" value="mRNA"/>
</dbReference>
<protein>
    <submittedName>
        <fullName evidence="2">Cgd5_3590 protein</fullName>
    </submittedName>
</protein>
<sequence length="338" mass="39808">MISPYLFNKKYALRAYPLIIVLLAMMWIETGLNIKMTKIFGDFNQRLSDCESKSSDCTMNEMFKFALNNFALNFLIISFLRCLTSYLVNVFIFYWRQALTEYYLKSWNLISSVEGASQRVQEDTARWAKQLRLTIFEIVSAGMTFIKIIPELIAVSSAIPEIFILGKIKNGIIYPPFIIFGIQVIILAFSSYKLPYLHFENQKLEAKYRKVLALNEDSEHNVDSKELESIYEHLTRNYYSTFKCTFFFQYLYVSANEIAFFVGNIFLWPSFFHGSMTVKIYYTVQKFMGDMLFVFMIIQERWRGFTELMSVYRRLRTFEDEISKAAKEGVQLKEIDLD</sequence>
<keyword evidence="1" id="KW-0812">Transmembrane</keyword>
<feature type="transmembrane region" description="Helical" evidence="1">
    <location>
        <begin position="171"/>
        <end position="189"/>
    </location>
</feature>
<keyword evidence="1" id="KW-1133">Transmembrane helix</keyword>
<dbReference type="EMBL" id="CP044418">
    <property type="protein sequence ID" value="QOY41883.1"/>
    <property type="molecule type" value="Genomic_DNA"/>
</dbReference>
<keyword evidence="1" id="KW-0472">Membrane</keyword>
<feature type="transmembrane region" description="Helical" evidence="1">
    <location>
        <begin position="70"/>
        <end position="95"/>
    </location>
</feature>
<dbReference type="GO" id="GO:0015833">
    <property type="term" value="P:peptide transport"/>
    <property type="evidence" value="ECO:0007669"/>
    <property type="project" value="InterPro"/>
</dbReference>
<dbReference type="OMA" id="FTEIMAI"/>
<feature type="transmembrane region" description="Helical" evidence="1">
    <location>
        <begin position="246"/>
        <end position="268"/>
    </location>
</feature>
<evidence type="ECO:0000313" key="3">
    <source>
        <dbReference type="EMBL" id="QOY41883.1"/>
    </source>
</evidence>
<evidence type="ECO:0000256" key="1">
    <source>
        <dbReference type="SAM" id="Phobius"/>
    </source>
</evidence>
<dbReference type="Proteomes" id="UP000593906">
    <property type="component" value="Chromosome 5"/>
</dbReference>